<feature type="transmembrane region" description="Helical" evidence="1">
    <location>
        <begin position="41"/>
        <end position="59"/>
    </location>
</feature>
<keyword evidence="1" id="KW-1133">Transmembrane helix</keyword>
<protein>
    <submittedName>
        <fullName evidence="2">Uncharacterized protein</fullName>
    </submittedName>
</protein>
<keyword evidence="3" id="KW-1185">Reference proteome</keyword>
<dbReference type="Proteomes" id="UP000663570">
    <property type="component" value="Chromosome"/>
</dbReference>
<sequence>MTEINQRLHQLAADRKLIAFLSISISVAVLAGLWFGRFPPGAVAIVWFSFAAILVRAISWATPEEIARITAAAGHSNDEAG</sequence>
<proteinExistence type="predicted"/>
<evidence type="ECO:0000313" key="3">
    <source>
        <dbReference type="Proteomes" id="UP000663570"/>
    </source>
</evidence>
<reference evidence="2 3" key="1">
    <citation type="submission" date="2021-02" db="EMBL/GenBank/DDBJ databases">
        <title>Niveibacterium changnyeongensis HC41.</title>
        <authorList>
            <person name="Kang M."/>
        </authorList>
    </citation>
    <scope>NUCLEOTIDE SEQUENCE [LARGE SCALE GENOMIC DNA]</scope>
    <source>
        <strain evidence="2 3">HC41</strain>
    </source>
</reference>
<keyword evidence="1" id="KW-0472">Membrane</keyword>
<name>A0ABX7MBX8_9RHOO</name>
<feature type="transmembrane region" description="Helical" evidence="1">
    <location>
        <begin position="17"/>
        <end position="35"/>
    </location>
</feature>
<gene>
    <name evidence="2" type="ORF">JY500_06030</name>
</gene>
<dbReference type="RefSeq" id="WP_172205381.1">
    <property type="nucleotide sequence ID" value="NZ_CP071060.1"/>
</dbReference>
<accession>A0ABX7MBX8</accession>
<keyword evidence="1" id="KW-0812">Transmembrane</keyword>
<evidence type="ECO:0000256" key="1">
    <source>
        <dbReference type="SAM" id="Phobius"/>
    </source>
</evidence>
<dbReference type="EMBL" id="CP071060">
    <property type="protein sequence ID" value="QSI78193.1"/>
    <property type="molecule type" value="Genomic_DNA"/>
</dbReference>
<evidence type="ECO:0000313" key="2">
    <source>
        <dbReference type="EMBL" id="QSI78193.1"/>
    </source>
</evidence>
<organism evidence="2 3">
    <name type="scientific">Niveibacterium microcysteis</name>
    <dbReference type="NCBI Taxonomy" id="2811415"/>
    <lineage>
        <taxon>Bacteria</taxon>
        <taxon>Pseudomonadati</taxon>
        <taxon>Pseudomonadota</taxon>
        <taxon>Betaproteobacteria</taxon>
        <taxon>Rhodocyclales</taxon>
        <taxon>Rhodocyclaceae</taxon>
        <taxon>Niveibacterium</taxon>
    </lineage>
</organism>